<keyword evidence="2" id="KW-0663">Pyridoxal phosphate</keyword>
<dbReference type="Gene3D" id="3.40.640.10">
    <property type="entry name" value="Type I PLP-dependent aspartate aminotransferase-like (Major domain)"/>
    <property type="match status" value="1"/>
</dbReference>
<dbReference type="InterPro" id="IPR051446">
    <property type="entry name" value="HTH_trans_reg/aminotransferase"/>
</dbReference>
<feature type="domain" description="HTH gntR-type" evidence="6">
    <location>
        <begin position="3"/>
        <end position="71"/>
    </location>
</feature>
<evidence type="ECO:0000313" key="10">
    <source>
        <dbReference type="Proteomes" id="UP000612266"/>
    </source>
</evidence>
<organism evidence="7 10">
    <name type="scientific">Proteus terrae subsp. cibarius</name>
    <dbReference type="NCBI Taxonomy" id="626774"/>
    <lineage>
        <taxon>Bacteria</taxon>
        <taxon>Pseudomonadati</taxon>
        <taxon>Pseudomonadota</taxon>
        <taxon>Gammaproteobacteria</taxon>
        <taxon>Enterobacterales</taxon>
        <taxon>Morganellaceae</taxon>
        <taxon>Proteus</taxon>
    </lineage>
</organism>
<keyword evidence="4" id="KW-0238">DNA-binding</keyword>
<dbReference type="CDD" id="cd00609">
    <property type="entry name" value="AAT_like"/>
    <property type="match status" value="1"/>
</dbReference>
<evidence type="ECO:0000259" key="6">
    <source>
        <dbReference type="PROSITE" id="PS50949"/>
    </source>
</evidence>
<keyword evidence="7" id="KW-0808">Transferase</keyword>
<evidence type="ECO:0000313" key="9">
    <source>
        <dbReference type="Proteomes" id="UP000501338"/>
    </source>
</evidence>
<dbReference type="InterPro" id="IPR015422">
    <property type="entry name" value="PyrdxlP-dep_Trfase_small"/>
</dbReference>
<proteinExistence type="inferred from homology"/>
<keyword evidence="5" id="KW-0804">Transcription</keyword>
<dbReference type="GO" id="GO:0003677">
    <property type="term" value="F:DNA binding"/>
    <property type="evidence" value="ECO:0007669"/>
    <property type="project" value="UniProtKB-KW"/>
</dbReference>
<dbReference type="AlphaFoldDB" id="A0A8I0WQN0"/>
<gene>
    <name evidence="8" type="ORF">GTH23_06975</name>
    <name evidence="7" type="ORF">I4901_09355</name>
</gene>
<dbReference type="PROSITE" id="PS50949">
    <property type="entry name" value="HTH_GNTR"/>
    <property type="match status" value="1"/>
</dbReference>
<dbReference type="GO" id="GO:0008483">
    <property type="term" value="F:transaminase activity"/>
    <property type="evidence" value="ECO:0007669"/>
    <property type="project" value="UniProtKB-KW"/>
</dbReference>
<dbReference type="InterPro" id="IPR036390">
    <property type="entry name" value="WH_DNA-bd_sf"/>
</dbReference>
<dbReference type="CDD" id="cd07377">
    <property type="entry name" value="WHTH_GntR"/>
    <property type="match status" value="1"/>
</dbReference>
<dbReference type="RefSeq" id="WP_075672872.1">
    <property type="nucleotide sequence ID" value="NZ_CP045008.1"/>
</dbReference>
<keyword evidence="3" id="KW-0805">Transcription regulation</keyword>
<dbReference type="GO" id="GO:0003700">
    <property type="term" value="F:DNA-binding transcription factor activity"/>
    <property type="evidence" value="ECO:0007669"/>
    <property type="project" value="InterPro"/>
</dbReference>
<reference evidence="7" key="2">
    <citation type="submission" date="2020-11" db="EMBL/GenBank/DDBJ databases">
        <title>Enhanced detection system for hospital associated transmission using whole genome sequencing surveillance.</title>
        <authorList>
            <person name="Harrison L.H."/>
            <person name="Van Tyne D."/>
            <person name="Marsh J.W."/>
            <person name="Griffith M.P."/>
            <person name="Snyder D.J."/>
            <person name="Cooper V.S."/>
            <person name="Mustapha M."/>
        </authorList>
    </citation>
    <scope>NUCLEOTIDE SEQUENCE</scope>
    <source>
        <strain evidence="7">PR00070</strain>
    </source>
</reference>
<dbReference type="Proteomes" id="UP000612266">
    <property type="component" value="Unassembled WGS sequence"/>
</dbReference>
<evidence type="ECO:0000256" key="2">
    <source>
        <dbReference type="ARBA" id="ARBA00022898"/>
    </source>
</evidence>
<dbReference type="SUPFAM" id="SSF53383">
    <property type="entry name" value="PLP-dependent transferases"/>
    <property type="match status" value="1"/>
</dbReference>
<reference evidence="8 9" key="1">
    <citation type="submission" date="2020-01" db="EMBL/GenBank/DDBJ databases">
        <title>The genomic epidemiology of tigecycline resistance gene tet(X) variants in a swine farm in China.</title>
        <authorList>
            <person name="Peng K."/>
            <person name="Li R."/>
        </authorList>
    </citation>
    <scope>NUCLEOTIDE SEQUENCE [LARGE SCALE GENOMIC DNA]</scope>
    <source>
        <strain evidence="8 9">ZF1</strain>
    </source>
</reference>
<dbReference type="PANTHER" id="PTHR46577">
    <property type="entry name" value="HTH-TYPE TRANSCRIPTIONAL REGULATORY PROTEIN GABR"/>
    <property type="match status" value="1"/>
</dbReference>
<dbReference type="EMBL" id="CP047340">
    <property type="protein sequence ID" value="QIF89798.1"/>
    <property type="molecule type" value="Genomic_DNA"/>
</dbReference>
<dbReference type="InterPro" id="IPR000524">
    <property type="entry name" value="Tscrpt_reg_HTH_GntR"/>
</dbReference>
<dbReference type="Pfam" id="PF00392">
    <property type="entry name" value="GntR"/>
    <property type="match status" value="1"/>
</dbReference>
<dbReference type="GO" id="GO:0030170">
    <property type="term" value="F:pyridoxal phosphate binding"/>
    <property type="evidence" value="ECO:0007669"/>
    <property type="project" value="InterPro"/>
</dbReference>
<dbReference type="PANTHER" id="PTHR46577:SF1">
    <property type="entry name" value="HTH-TYPE TRANSCRIPTIONAL REGULATORY PROTEIN GABR"/>
    <property type="match status" value="1"/>
</dbReference>
<dbReference type="EMBL" id="JADSJR010000010">
    <property type="protein sequence ID" value="MBG2914572.1"/>
    <property type="molecule type" value="Genomic_DNA"/>
</dbReference>
<dbReference type="Proteomes" id="UP000501338">
    <property type="component" value="Chromosome"/>
</dbReference>
<dbReference type="SUPFAM" id="SSF46785">
    <property type="entry name" value="Winged helix' DNA-binding domain"/>
    <property type="match status" value="1"/>
</dbReference>
<dbReference type="InterPro" id="IPR015424">
    <property type="entry name" value="PyrdxlP-dep_Trfase"/>
</dbReference>
<keyword evidence="9" id="KW-1185">Reference proteome</keyword>
<evidence type="ECO:0000256" key="1">
    <source>
        <dbReference type="ARBA" id="ARBA00005384"/>
    </source>
</evidence>
<dbReference type="InterPro" id="IPR004839">
    <property type="entry name" value="Aminotransferase_I/II_large"/>
</dbReference>
<dbReference type="Gene3D" id="1.10.10.10">
    <property type="entry name" value="Winged helix-like DNA-binding domain superfamily/Winged helix DNA-binding domain"/>
    <property type="match status" value="1"/>
</dbReference>
<accession>A0A8I0WQN0</accession>
<comment type="similarity">
    <text evidence="1">In the C-terminal section; belongs to the class-I pyridoxal-phosphate-dependent aminotransferase family.</text>
</comment>
<evidence type="ECO:0000256" key="5">
    <source>
        <dbReference type="ARBA" id="ARBA00023163"/>
    </source>
</evidence>
<evidence type="ECO:0000256" key="3">
    <source>
        <dbReference type="ARBA" id="ARBA00023015"/>
    </source>
</evidence>
<dbReference type="InterPro" id="IPR036388">
    <property type="entry name" value="WH-like_DNA-bd_sf"/>
</dbReference>
<evidence type="ECO:0000256" key="4">
    <source>
        <dbReference type="ARBA" id="ARBA00023125"/>
    </source>
</evidence>
<evidence type="ECO:0000313" key="8">
    <source>
        <dbReference type="EMBL" id="QIF89798.1"/>
    </source>
</evidence>
<dbReference type="SMART" id="SM00345">
    <property type="entry name" value="HTH_GNTR"/>
    <property type="match status" value="1"/>
</dbReference>
<name>A0A8I0WQN0_9GAMM</name>
<sequence length="444" mass="49659">MVQPRYKSLVDKLANEIRIGKLLPGTRLPTHRHLAAEHKMSLATASRVYAELESMGLIIGETGRGTFVRELSLSINHGIENPTAADMLDLNFNYPSLPIQAELLRTELKRLATSGEIESLLRYQPHSGKLHDKIVISQYLKNKEITVEPENIIITNGAQQGIAITLLSALKPGDVVAVDALSYPGFKLAALAHHLEILPIPITPLGTDLDKLEELCKKRAIRALYCIPTLHNPMGWVLTLKQRQQLIILARKYHFMIIEDATYAFLVKKAPPAIVTLAPDITFYISGFSKNIASGLRVGFIVAPTNTISSLERSMRVTTWNTPALMTSIVCQWVKEGVVDKLEHLLRKDAQQRQKIVSEIFEGLTYIHHPTSYFLWFPLPEEVRADKIVASLHQLQISVATAEPYATTSNIPHAIRIALASININLLCDTLKKIREIIEYQVDL</sequence>
<dbReference type="InterPro" id="IPR015421">
    <property type="entry name" value="PyrdxlP-dep_Trfase_major"/>
</dbReference>
<keyword evidence="7" id="KW-0032">Aminotransferase</keyword>
<dbReference type="Gene3D" id="3.90.1150.10">
    <property type="entry name" value="Aspartate Aminotransferase, domain 1"/>
    <property type="match status" value="1"/>
</dbReference>
<evidence type="ECO:0000313" key="7">
    <source>
        <dbReference type="EMBL" id="MBG2914572.1"/>
    </source>
</evidence>
<dbReference type="Pfam" id="PF00155">
    <property type="entry name" value="Aminotran_1_2"/>
    <property type="match status" value="1"/>
</dbReference>
<protein>
    <submittedName>
        <fullName evidence="8">Aminotransferase class I/II-fold pyridoxal phosphate-dependent enzyme</fullName>
    </submittedName>
    <submittedName>
        <fullName evidence="7">PLP-dependent aminotransferase family protein</fullName>
    </submittedName>
</protein>